<organism evidence="1 2">
    <name type="scientific">Pseudonocardia parietis</name>
    <dbReference type="NCBI Taxonomy" id="570936"/>
    <lineage>
        <taxon>Bacteria</taxon>
        <taxon>Bacillati</taxon>
        <taxon>Actinomycetota</taxon>
        <taxon>Actinomycetes</taxon>
        <taxon>Pseudonocardiales</taxon>
        <taxon>Pseudonocardiaceae</taxon>
        <taxon>Pseudonocardia</taxon>
    </lineage>
</organism>
<dbReference type="InterPro" id="IPR007325">
    <property type="entry name" value="KFase/CYL"/>
</dbReference>
<evidence type="ECO:0000313" key="2">
    <source>
        <dbReference type="Proteomes" id="UP001519295"/>
    </source>
</evidence>
<gene>
    <name evidence="1" type="ORF">JOF36_003409</name>
</gene>
<comment type="caution">
    <text evidence="1">The sequence shown here is derived from an EMBL/GenBank/DDBJ whole genome shotgun (WGS) entry which is preliminary data.</text>
</comment>
<accession>A0ABS4VUV4</accession>
<dbReference type="Gene3D" id="3.50.30.50">
    <property type="entry name" value="Putative cyclase"/>
    <property type="match status" value="1"/>
</dbReference>
<evidence type="ECO:0000313" key="1">
    <source>
        <dbReference type="EMBL" id="MBP2367713.1"/>
    </source>
</evidence>
<proteinExistence type="predicted"/>
<protein>
    <submittedName>
        <fullName evidence="1">Kynurenine formamidase</fullName>
    </submittedName>
</protein>
<dbReference type="PANTHER" id="PTHR34861">
    <property type="match status" value="1"/>
</dbReference>
<dbReference type="Proteomes" id="UP001519295">
    <property type="component" value="Unassembled WGS sequence"/>
</dbReference>
<dbReference type="RefSeq" id="WP_210027872.1">
    <property type="nucleotide sequence ID" value="NZ_JAGINU010000001.1"/>
</dbReference>
<dbReference type="PANTHER" id="PTHR34861:SF10">
    <property type="entry name" value="CYCLASE"/>
    <property type="match status" value="1"/>
</dbReference>
<dbReference type="InterPro" id="IPR037175">
    <property type="entry name" value="KFase_sf"/>
</dbReference>
<keyword evidence="2" id="KW-1185">Reference proteome</keyword>
<dbReference type="SUPFAM" id="SSF102198">
    <property type="entry name" value="Putative cyclase"/>
    <property type="match status" value="1"/>
</dbReference>
<dbReference type="EMBL" id="JAGINU010000001">
    <property type="protein sequence ID" value="MBP2367713.1"/>
    <property type="molecule type" value="Genomic_DNA"/>
</dbReference>
<dbReference type="Pfam" id="PF04199">
    <property type="entry name" value="Cyclase"/>
    <property type="match status" value="1"/>
</dbReference>
<name>A0ABS4VUV4_9PSEU</name>
<reference evidence="1 2" key="1">
    <citation type="submission" date="2021-03" db="EMBL/GenBank/DDBJ databases">
        <title>Sequencing the genomes of 1000 actinobacteria strains.</title>
        <authorList>
            <person name="Klenk H.-P."/>
        </authorList>
    </citation>
    <scope>NUCLEOTIDE SEQUENCE [LARGE SCALE GENOMIC DNA]</scope>
    <source>
        <strain evidence="1 2">DSM 45256</strain>
    </source>
</reference>
<sequence>MVTVDQFDELASKIDNWGRWGPDDERGTLNLVTPEVVVKAARSVVSGETFPLAMGLSLDGPQTGAGVPGRINPVRTMLGINVPIAEGEHAAAWSDDVVYSPVQAATHWDALSHVSHRGLMYNGIPADSIDSSGATRLAMEAAGPIVSRGVLLDVARYEGVDRLPPGYPVTRDVLAAVEQAQDSPVEEGDIVLIRTGQARRFLEGDKNGYRNRPVPALDWDAPLYFHERGVAATATDNMSFELLPSSVPEVVLPVHVLCLVRMGMVQGQNFVLEDLGAACAVDRRYTFHLGAMPEPFLRSTGGMVHPVAVR</sequence>